<dbReference type="EMBL" id="AUPC02000112">
    <property type="protein sequence ID" value="POG71116.1"/>
    <property type="molecule type" value="Genomic_DNA"/>
</dbReference>
<comment type="caution">
    <text evidence="2">The sequence shown here is derived from an EMBL/GenBank/DDBJ whole genome shotgun (WGS) entry which is preliminary data.</text>
</comment>
<gene>
    <name evidence="2" type="ORF">GLOIN_2v1610056</name>
</gene>
<reference evidence="2 3" key="1">
    <citation type="journal article" date="2013" name="Proc. Natl. Acad. Sci. U.S.A.">
        <title>Genome of an arbuscular mycorrhizal fungus provides insight into the oldest plant symbiosis.</title>
        <authorList>
            <person name="Tisserant E."/>
            <person name="Malbreil M."/>
            <person name="Kuo A."/>
            <person name="Kohler A."/>
            <person name="Symeonidi A."/>
            <person name="Balestrini R."/>
            <person name="Charron P."/>
            <person name="Duensing N."/>
            <person name="Frei Dit Frey N."/>
            <person name="Gianinazzi-Pearson V."/>
            <person name="Gilbert L.B."/>
            <person name="Handa Y."/>
            <person name="Herr J.R."/>
            <person name="Hijri M."/>
            <person name="Koul R."/>
            <person name="Kawaguchi M."/>
            <person name="Krajinski F."/>
            <person name="Lammers P.J."/>
            <person name="Masclaux F.G."/>
            <person name="Murat C."/>
            <person name="Morin E."/>
            <person name="Ndikumana S."/>
            <person name="Pagni M."/>
            <person name="Petitpierre D."/>
            <person name="Requena N."/>
            <person name="Rosikiewicz P."/>
            <person name="Riley R."/>
            <person name="Saito K."/>
            <person name="San Clemente H."/>
            <person name="Shapiro H."/>
            <person name="van Tuinen D."/>
            <person name="Becard G."/>
            <person name="Bonfante P."/>
            <person name="Paszkowski U."/>
            <person name="Shachar-Hill Y.Y."/>
            <person name="Tuskan G.A."/>
            <person name="Young P.W."/>
            <person name="Sanders I.R."/>
            <person name="Henrissat B."/>
            <person name="Rensing S.A."/>
            <person name="Grigoriev I.V."/>
            <person name="Corradi N."/>
            <person name="Roux C."/>
            <person name="Martin F."/>
        </authorList>
    </citation>
    <scope>NUCLEOTIDE SEQUENCE [LARGE SCALE GENOMIC DNA]</scope>
    <source>
        <strain evidence="2 3">DAOM 197198</strain>
    </source>
</reference>
<evidence type="ECO:0000313" key="2">
    <source>
        <dbReference type="EMBL" id="POG71116.1"/>
    </source>
</evidence>
<dbReference type="Proteomes" id="UP000018888">
    <property type="component" value="Unassembled WGS sequence"/>
</dbReference>
<keyword evidence="1" id="KW-1133">Transmembrane helix</keyword>
<name>A0A2P4Q0H2_RHIID</name>
<dbReference type="AlphaFoldDB" id="A0A2P4Q0H2"/>
<evidence type="ECO:0000313" key="3">
    <source>
        <dbReference type="Proteomes" id="UP000018888"/>
    </source>
</evidence>
<sequence>MFLSLPPNTNCMFHSSNFLKKNYINWFNLIRLLLVLYTFKTIFTSKFFLFHSVSFLNLKGRITFMYKI</sequence>
<proteinExistence type="predicted"/>
<keyword evidence="1" id="KW-0812">Transmembrane</keyword>
<keyword evidence="3" id="KW-1185">Reference proteome</keyword>
<evidence type="ECO:0000256" key="1">
    <source>
        <dbReference type="SAM" id="Phobius"/>
    </source>
</evidence>
<organism evidence="2 3">
    <name type="scientific">Rhizophagus irregularis (strain DAOM 181602 / DAOM 197198 / MUCL 43194)</name>
    <name type="common">Arbuscular mycorrhizal fungus</name>
    <name type="synonym">Glomus intraradices</name>
    <dbReference type="NCBI Taxonomy" id="747089"/>
    <lineage>
        <taxon>Eukaryota</taxon>
        <taxon>Fungi</taxon>
        <taxon>Fungi incertae sedis</taxon>
        <taxon>Mucoromycota</taxon>
        <taxon>Glomeromycotina</taxon>
        <taxon>Glomeromycetes</taxon>
        <taxon>Glomerales</taxon>
        <taxon>Glomeraceae</taxon>
        <taxon>Rhizophagus</taxon>
    </lineage>
</organism>
<protein>
    <submittedName>
        <fullName evidence="2">Uncharacterized protein</fullName>
    </submittedName>
</protein>
<keyword evidence="1" id="KW-0472">Membrane</keyword>
<accession>A0A2P4Q0H2</accession>
<reference evidence="2 3" key="2">
    <citation type="journal article" date="2018" name="New Phytol.">
        <title>High intraspecific genome diversity in the model arbuscular mycorrhizal symbiont Rhizophagus irregularis.</title>
        <authorList>
            <person name="Chen E.C.H."/>
            <person name="Morin E."/>
            <person name="Beaudet D."/>
            <person name="Noel J."/>
            <person name="Yildirir G."/>
            <person name="Ndikumana S."/>
            <person name="Charron P."/>
            <person name="St-Onge C."/>
            <person name="Giorgi J."/>
            <person name="Kruger M."/>
            <person name="Marton T."/>
            <person name="Ropars J."/>
            <person name="Grigoriev I.V."/>
            <person name="Hainaut M."/>
            <person name="Henrissat B."/>
            <person name="Roux C."/>
            <person name="Martin F."/>
            <person name="Corradi N."/>
        </authorList>
    </citation>
    <scope>NUCLEOTIDE SEQUENCE [LARGE SCALE GENOMIC DNA]</scope>
    <source>
        <strain evidence="2 3">DAOM 197198</strain>
    </source>
</reference>
<feature type="transmembrane region" description="Helical" evidence="1">
    <location>
        <begin position="23"/>
        <end position="43"/>
    </location>
</feature>